<evidence type="ECO:0000313" key="1">
    <source>
        <dbReference type="EMBL" id="JAC81484.1"/>
    </source>
</evidence>
<dbReference type="EMBL" id="GBEZ01003675">
    <property type="protein sequence ID" value="JAC81484.1"/>
    <property type="molecule type" value="Transcribed_RNA"/>
</dbReference>
<organism evidence="1">
    <name type="scientific">Tetraselmis sp. GSL018</name>
    <dbReference type="NCBI Taxonomy" id="582737"/>
    <lineage>
        <taxon>Eukaryota</taxon>
        <taxon>Viridiplantae</taxon>
        <taxon>Chlorophyta</taxon>
        <taxon>core chlorophytes</taxon>
        <taxon>Chlorodendrophyceae</taxon>
        <taxon>Chlorodendrales</taxon>
        <taxon>Chlorodendraceae</taxon>
        <taxon>Tetraselmis</taxon>
    </lineage>
</organism>
<gene>
    <name evidence="1" type="ORF">TSPGSL018_7833</name>
</gene>
<protein>
    <submittedName>
        <fullName evidence="1">Uncharacterized protein</fullName>
    </submittedName>
</protein>
<name>A0A061SEI2_9CHLO</name>
<accession>A0A061SEI2</accession>
<reference evidence="1" key="1">
    <citation type="submission" date="2014-05" db="EMBL/GenBank/DDBJ databases">
        <title>The transcriptome of the halophilic microalga Tetraselmis sp. GSL018 isolated from the Great Salt Lake, Utah.</title>
        <authorList>
            <person name="Jinkerson R.E."/>
            <person name="D'Adamo S."/>
            <person name="Posewitz M.C."/>
        </authorList>
    </citation>
    <scope>NUCLEOTIDE SEQUENCE</scope>
    <source>
        <strain evidence="1">GSL018</strain>
    </source>
</reference>
<sequence>MLAPSVHPRLLLLAEDTRGDVSKSFHIFGRLRPLLEARTLYYGGCNSWRTRNGSCRSMSRERSKTETERAVRLAVQRLDTLISGIGRGEDELFHSAMRETEPFQKVSGYIAATGVLGSIAVVIGNFLGLDPWGGLSLSTDTAEAALLGALFSLPLVRLHNMKWSSEDRRQFPALSVMEDRRQIPALSVIRADTSTADRPLLEGMTRAQLAAVAASEAVLRSVWELAVVQQAIAAAVVTCIGDEPWATGNAPQCEMLAAGIAALLFAVIKASTASAQFHGDPKQADVVHSAMQNCERYYTVVNTDQCSAGSMARAFKAVALIWFQQRRDAVSLAWWMNAAEVLYVSGAWRATGNLAAPAVILALSKWVDIIGLQEPRREP</sequence>
<dbReference type="AlphaFoldDB" id="A0A061SEI2"/>
<proteinExistence type="predicted"/>